<accession>A0A3E0EPZ6</accession>
<gene>
    <name evidence="1" type="ORF">C8P67_103274</name>
</gene>
<proteinExistence type="predicted"/>
<dbReference type="RefSeq" id="WP_115811516.1">
    <property type="nucleotide sequence ID" value="NZ_QUNI01000003.1"/>
</dbReference>
<name>A0A3E0EPZ6_9FLAO</name>
<keyword evidence="2" id="KW-1185">Reference proteome</keyword>
<reference evidence="1 2" key="1">
    <citation type="submission" date="2018-08" db="EMBL/GenBank/DDBJ databases">
        <title>Genomic Encyclopedia of Archaeal and Bacterial Type Strains, Phase II (KMG-II): from individual species to whole genera.</title>
        <authorList>
            <person name="Goeker M."/>
        </authorList>
    </citation>
    <scope>NUCLEOTIDE SEQUENCE [LARGE SCALE GENOMIC DNA]</scope>
    <source>
        <strain evidence="1 2">DSM 100880</strain>
    </source>
</reference>
<organism evidence="1 2">
    <name type="scientific">Flavobacterium aquicola</name>
    <dbReference type="NCBI Taxonomy" id="1682742"/>
    <lineage>
        <taxon>Bacteria</taxon>
        <taxon>Pseudomonadati</taxon>
        <taxon>Bacteroidota</taxon>
        <taxon>Flavobacteriia</taxon>
        <taxon>Flavobacteriales</taxon>
        <taxon>Flavobacteriaceae</taxon>
        <taxon>Flavobacterium</taxon>
    </lineage>
</organism>
<dbReference type="OrthoDB" id="9864992at2"/>
<evidence type="ECO:0000313" key="2">
    <source>
        <dbReference type="Proteomes" id="UP000257136"/>
    </source>
</evidence>
<dbReference type="AlphaFoldDB" id="A0A3E0EPZ6"/>
<dbReference type="EMBL" id="QUNI01000003">
    <property type="protein sequence ID" value="REH00298.1"/>
    <property type="molecule type" value="Genomic_DNA"/>
</dbReference>
<evidence type="ECO:0000313" key="1">
    <source>
        <dbReference type="EMBL" id="REH00298.1"/>
    </source>
</evidence>
<comment type="caution">
    <text evidence="1">The sequence shown here is derived from an EMBL/GenBank/DDBJ whole genome shotgun (WGS) entry which is preliminary data.</text>
</comment>
<protein>
    <submittedName>
        <fullName evidence="1">Uncharacterized protein</fullName>
    </submittedName>
</protein>
<dbReference type="Proteomes" id="UP000257136">
    <property type="component" value="Unassembled WGS sequence"/>
</dbReference>
<sequence length="104" mass="12334">MITFYPSSNLLIIRNDLSKIIKAYSGAIARTMWQSETKNDITPKIQAMTVTKQWLENKIKELNDWLFDNEKGNHFEYAPNKHKRDYYVRKLIELEENQLGTIKV</sequence>